<protein>
    <submittedName>
        <fullName evidence="1">Uncharacterized protein</fullName>
    </submittedName>
</protein>
<dbReference type="EMBL" id="BMHP01000003">
    <property type="protein sequence ID" value="GGD82161.1"/>
    <property type="molecule type" value="Genomic_DNA"/>
</dbReference>
<evidence type="ECO:0000313" key="1">
    <source>
        <dbReference type="EMBL" id="GGD82161.1"/>
    </source>
</evidence>
<reference evidence="1" key="1">
    <citation type="journal article" date="2014" name="Int. J. Syst. Evol. Microbiol.">
        <title>Complete genome sequence of Corynebacterium casei LMG S-19264T (=DSM 44701T), isolated from a smear-ripened cheese.</title>
        <authorList>
            <consortium name="US DOE Joint Genome Institute (JGI-PGF)"/>
            <person name="Walter F."/>
            <person name="Albersmeier A."/>
            <person name="Kalinowski J."/>
            <person name="Ruckert C."/>
        </authorList>
    </citation>
    <scope>NUCLEOTIDE SEQUENCE</scope>
    <source>
        <strain evidence="1">CGMCC 1.15178</strain>
    </source>
</reference>
<sequence length="99" mass="11428">MDETSRKKGYKENAKSDTVIEYKMVKLVRTSENQAVVSIQFTYSDLGVIPEIPYSVIKENDDWKVLLKPIEINLNKDSGHYGEIKEGIPVYELQKHLIK</sequence>
<name>A0A917DZG2_9BACL</name>
<gene>
    <name evidence="1" type="ORF">GCM10010911_45350</name>
</gene>
<reference evidence="1" key="2">
    <citation type="submission" date="2020-09" db="EMBL/GenBank/DDBJ databases">
        <authorList>
            <person name="Sun Q."/>
            <person name="Zhou Y."/>
        </authorList>
    </citation>
    <scope>NUCLEOTIDE SEQUENCE</scope>
    <source>
        <strain evidence="1">CGMCC 1.15178</strain>
    </source>
</reference>
<organism evidence="1 2">
    <name type="scientific">Paenibacillus nasutitermitis</name>
    <dbReference type="NCBI Taxonomy" id="1652958"/>
    <lineage>
        <taxon>Bacteria</taxon>
        <taxon>Bacillati</taxon>
        <taxon>Bacillota</taxon>
        <taxon>Bacilli</taxon>
        <taxon>Bacillales</taxon>
        <taxon>Paenibacillaceae</taxon>
        <taxon>Paenibacillus</taxon>
    </lineage>
</organism>
<dbReference type="Proteomes" id="UP000612456">
    <property type="component" value="Unassembled WGS sequence"/>
</dbReference>
<accession>A0A917DZG2</accession>
<proteinExistence type="predicted"/>
<keyword evidence="2" id="KW-1185">Reference proteome</keyword>
<dbReference type="AlphaFoldDB" id="A0A917DZG2"/>
<dbReference type="RefSeq" id="WP_188995182.1">
    <property type="nucleotide sequence ID" value="NZ_BMHP01000003.1"/>
</dbReference>
<comment type="caution">
    <text evidence="1">The sequence shown here is derived from an EMBL/GenBank/DDBJ whole genome shotgun (WGS) entry which is preliminary data.</text>
</comment>
<evidence type="ECO:0000313" key="2">
    <source>
        <dbReference type="Proteomes" id="UP000612456"/>
    </source>
</evidence>